<evidence type="ECO:0000256" key="4">
    <source>
        <dbReference type="ARBA" id="ARBA00023004"/>
    </source>
</evidence>
<evidence type="ECO:0000256" key="5">
    <source>
        <dbReference type="RuleBase" id="RU364112"/>
    </source>
</evidence>
<dbReference type="Proteomes" id="UP000298246">
    <property type="component" value="Unassembled WGS sequence"/>
</dbReference>
<organism evidence="7 8">
    <name type="scientific">Paenibacillus athensensis</name>
    <dbReference type="NCBI Taxonomy" id="1967502"/>
    <lineage>
        <taxon>Bacteria</taxon>
        <taxon>Bacillati</taxon>
        <taxon>Bacillota</taxon>
        <taxon>Bacilli</taxon>
        <taxon>Bacillales</taxon>
        <taxon>Paenibacillaceae</taxon>
        <taxon>Paenibacillus</taxon>
    </lineage>
</organism>
<feature type="domain" description="CcmH/CycL/Ccl2/NrfF N-terminal" evidence="6">
    <location>
        <begin position="84"/>
        <end position="167"/>
    </location>
</feature>
<evidence type="ECO:0000256" key="1">
    <source>
        <dbReference type="ARBA" id="ARBA00010342"/>
    </source>
</evidence>
<proteinExistence type="inferred from homology"/>
<feature type="transmembrane region" description="Helical" evidence="5">
    <location>
        <begin position="139"/>
        <end position="160"/>
    </location>
</feature>
<evidence type="ECO:0000313" key="8">
    <source>
        <dbReference type="Proteomes" id="UP000298246"/>
    </source>
</evidence>
<comment type="function">
    <text evidence="5">Possible subunit of a heme lyase.</text>
</comment>
<evidence type="ECO:0000313" key="7">
    <source>
        <dbReference type="EMBL" id="TFE87827.1"/>
    </source>
</evidence>
<sequence length="205" mass="22735">MDRRCRRAGGRTAGNLGRSLWSKGAQIYRRSRRMKQQAYFWLRLLGMAFALIVPVTASQAANPGSEDIQRMCLLFVCNCNCGTQINPCDESQCPTAKAFRSEIEQMLRDGKTKEQIRDYYVAQFGESILRAPLKTGFSLTAWTLPFAGLALGGAGVWLLIRRRIAKGSLQLAAAGEALAGASATVNTVDSELYAEMVERERRTYL</sequence>
<name>A0A4Y8Q2X4_9BACL</name>
<comment type="similarity">
    <text evidence="1 5">Belongs to the CcmH/CycL/Ccl2/NrfF family.</text>
</comment>
<accession>A0A4Y8Q2X4</accession>
<reference evidence="7 8" key="1">
    <citation type="submission" date="2017-03" db="EMBL/GenBank/DDBJ databases">
        <title>Isolation of Levoglucosan Utilizing Bacteria.</title>
        <authorList>
            <person name="Arya A.S."/>
        </authorList>
    </citation>
    <scope>NUCLEOTIDE SEQUENCE [LARGE SCALE GENOMIC DNA]</scope>
    <source>
        <strain evidence="7 8">MEC069</strain>
    </source>
</reference>
<keyword evidence="2 5" id="KW-0349">Heme</keyword>
<dbReference type="Pfam" id="PF03918">
    <property type="entry name" value="CcmH"/>
    <property type="match status" value="1"/>
</dbReference>
<keyword evidence="5" id="KW-0732">Signal</keyword>
<dbReference type="AlphaFoldDB" id="A0A4Y8Q2X4"/>
<keyword evidence="8" id="KW-1185">Reference proteome</keyword>
<feature type="transmembrane region" description="Helical" evidence="5">
    <location>
        <begin position="38"/>
        <end position="57"/>
    </location>
</feature>
<keyword evidence="5" id="KW-0812">Transmembrane</keyword>
<dbReference type="OrthoDB" id="121848at2"/>
<dbReference type="InterPro" id="IPR038297">
    <property type="entry name" value="CcmH/CycL/NrfF/Ccl2_sf"/>
</dbReference>
<dbReference type="GO" id="GO:0046872">
    <property type="term" value="F:metal ion binding"/>
    <property type="evidence" value="ECO:0007669"/>
    <property type="project" value="UniProtKB-KW"/>
</dbReference>
<dbReference type="EMBL" id="MYFO01000012">
    <property type="protein sequence ID" value="TFE87827.1"/>
    <property type="molecule type" value="Genomic_DNA"/>
</dbReference>
<keyword evidence="3 5" id="KW-0479">Metal-binding</keyword>
<evidence type="ECO:0000259" key="6">
    <source>
        <dbReference type="Pfam" id="PF03918"/>
    </source>
</evidence>
<dbReference type="CDD" id="cd16378">
    <property type="entry name" value="CcmH_N"/>
    <property type="match status" value="1"/>
</dbReference>
<dbReference type="InterPro" id="IPR005616">
    <property type="entry name" value="CcmH/CycL/Ccl2/NrfF_N"/>
</dbReference>
<dbReference type="Gene3D" id="1.10.8.640">
    <property type="entry name" value="Cytochrome C biogenesis protein"/>
    <property type="match status" value="1"/>
</dbReference>
<comment type="caution">
    <text evidence="7">The sequence shown here is derived from an EMBL/GenBank/DDBJ whole genome shotgun (WGS) entry which is preliminary data.</text>
</comment>
<gene>
    <name evidence="7" type="ORF">B5M42_11520</name>
</gene>
<keyword evidence="4 5" id="KW-0408">Iron</keyword>
<evidence type="ECO:0000256" key="2">
    <source>
        <dbReference type="ARBA" id="ARBA00022617"/>
    </source>
</evidence>
<protein>
    <recommendedName>
        <fullName evidence="5">Cytochrome c-type biogenesis protein</fullName>
    </recommendedName>
</protein>
<evidence type="ECO:0000256" key="3">
    <source>
        <dbReference type="ARBA" id="ARBA00022723"/>
    </source>
</evidence>
<keyword evidence="5" id="KW-1133">Transmembrane helix</keyword>
<keyword evidence="5" id="KW-0472">Membrane</keyword>